<dbReference type="Proteomes" id="UP000095282">
    <property type="component" value="Unplaced"/>
</dbReference>
<name>A0A1I7UDL6_9PELO</name>
<dbReference type="PANTHER" id="PTHR23124">
    <property type="entry name" value="C-TYPE LECTIN DOMAIN-CONTAINING PROTEIN-RELATED-RELATED"/>
    <property type="match status" value="1"/>
</dbReference>
<evidence type="ECO:0000313" key="2">
    <source>
        <dbReference type="WBParaSite" id="Csp11.Scaffold629.g8262.t2"/>
    </source>
</evidence>
<evidence type="ECO:0000313" key="1">
    <source>
        <dbReference type="Proteomes" id="UP000095282"/>
    </source>
</evidence>
<proteinExistence type="predicted"/>
<protein>
    <submittedName>
        <fullName evidence="2">C-type lectin domain-containing protein</fullName>
    </submittedName>
</protein>
<keyword evidence="1" id="KW-1185">Reference proteome</keyword>
<dbReference type="AlphaFoldDB" id="A0A1I7UDL6"/>
<dbReference type="PANTHER" id="PTHR23124:SF149">
    <property type="entry name" value="C-TYPE LECTIN-RELATED"/>
    <property type="match status" value="1"/>
</dbReference>
<dbReference type="InterPro" id="IPR016187">
    <property type="entry name" value="CTDL_fold"/>
</dbReference>
<dbReference type="SUPFAM" id="SSF56436">
    <property type="entry name" value="C-type lectin-like"/>
    <property type="match status" value="1"/>
</dbReference>
<sequence length="212" mass="23844">MLLLLFLTIPFVYSADPKCPKDFHLFKRNATSKNNHTKHWCIGLFEYENLGNHDFARSVCLANNASLTLPENGEEHKAIGKIAADQDMDGVHAIDGQMSPKCKLRYFKYERATVNYQNIRCKQNESYEFDDANTDPSYLYRLISGSSKAGYFSEGGDPLHYHVADCLTLRYSFNAKTNSTSSGAGVEFCEGEGLRNYETNPVDSVVCGRHSL</sequence>
<organism evidence="1 2">
    <name type="scientific">Caenorhabditis tropicalis</name>
    <dbReference type="NCBI Taxonomy" id="1561998"/>
    <lineage>
        <taxon>Eukaryota</taxon>
        <taxon>Metazoa</taxon>
        <taxon>Ecdysozoa</taxon>
        <taxon>Nematoda</taxon>
        <taxon>Chromadorea</taxon>
        <taxon>Rhabditida</taxon>
        <taxon>Rhabditina</taxon>
        <taxon>Rhabditomorpha</taxon>
        <taxon>Rhabditoidea</taxon>
        <taxon>Rhabditidae</taxon>
        <taxon>Peloderinae</taxon>
        <taxon>Caenorhabditis</taxon>
    </lineage>
</organism>
<accession>A0A1I7UDL6</accession>
<reference evidence="2" key="1">
    <citation type="submission" date="2016-11" db="UniProtKB">
        <authorList>
            <consortium name="WormBaseParasite"/>
        </authorList>
    </citation>
    <scope>IDENTIFICATION</scope>
</reference>
<dbReference type="WBParaSite" id="Csp11.Scaffold629.g8262.t2">
    <property type="protein sequence ID" value="Csp11.Scaffold629.g8262.t2"/>
    <property type="gene ID" value="Csp11.Scaffold629.g8262"/>
</dbReference>
<dbReference type="STRING" id="1561998.A0A1I7UDL6"/>